<feature type="transmembrane region" description="Helical" evidence="8">
    <location>
        <begin position="498"/>
        <end position="519"/>
    </location>
</feature>
<accession>A0A850PG83</accession>
<evidence type="ECO:0000256" key="6">
    <source>
        <dbReference type="ARBA" id="ARBA00022989"/>
    </source>
</evidence>
<feature type="domain" description="ABC transmembrane type-1" evidence="9">
    <location>
        <begin position="378"/>
        <end position="570"/>
    </location>
</feature>
<evidence type="ECO:0000256" key="7">
    <source>
        <dbReference type="ARBA" id="ARBA00023136"/>
    </source>
</evidence>
<feature type="transmembrane region" description="Helical" evidence="8">
    <location>
        <begin position="161"/>
        <end position="185"/>
    </location>
</feature>
<evidence type="ECO:0000256" key="5">
    <source>
        <dbReference type="ARBA" id="ARBA00022692"/>
    </source>
</evidence>
<dbReference type="InterPro" id="IPR000515">
    <property type="entry name" value="MetI-like"/>
</dbReference>
<keyword evidence="11" id="KW-1185">Reference proteome</keyword>
<dbReference type="Proteomes" id="UP000570517">
    <property type="component" value="Unassembled WGS sequence"/>
</dbReference>
<proteinExistence type="inferred from homology"/>
<dbReference type="Gene3D" id="1.10.3720.10">
    <property type="entry name" value="MetI-like"/>
    <property type="match status" value="2"/>
</dbReference>
<dbReference type="AlphaFoldDB" id="A0A850PG83"/>
<keyword evidence="5 8" id="KW-0812">Transmembrane</keyword>
<protein>
    <recommendedName>
        <fullName evidence="9">ABC transmembrane type-1 domain-containing protein</fullName>
    </recommendedName>
</protein>
<keyword evidence="2 8" id="KW-0813">Transport</keyword>
<dbReference type="PANTHER" id="PTHR43357">
    <property type="entry name" value="INNER MEMBRANE ABC TRANSPORTER PERMEASE PROTEIN YDCV"/>
    <property type="match status" value="1"/>
</dbReference>
<dbReference type="CDD" id="cd06261">
    <property type="entry name" value="TM_PBP2"/>
    <property type="match status" value="2"/>
</dbReference>
<evidence type="ECO:0000256" key="8">
    <source>
        <dbReference type="RuleBase" id="RU363032"/>
    </source>
</evidence>
<dbReference type="InterPro" id="IPR035906">
    <property type="entry name" value="MetI-like_sf"/>
</dbReference>
<feature type="transmembrane region" description="Helical" evidence="8">
    <location>
        <begin position="449"/>
        <end position="477"/>
    </location>
</feature>
<keyword evidence="4" id="KW-0997">Cell inner membrane</keyword>
<evidence type="ECO:0000256" key="1">
    <source>
        <dbReference type="ARBA" id="ARBA00004429"/>
    </source>
</evidence>
<feature type="transmembrane region" description="Helical" evidence="8">
    <location>
        <begin position="222"/>
        <end position="244"/>
    </location>
</feature>
<keyword evidence="7 8" id="KW-0472">Membrane</keyword>
<dbReference type="EMBL" id="JABFYL010000014">
    <property type="protein sequence ID" value="NVN49288.1"/>
    <property type="molecule type" value="Genomic_DNA"/>
</dbReference>
<feature type="transmembrane region" description="Helical" evidence="8">
    <location>
        <begin position="30"/>
        <end position="49"/>
    </location>
</feature>
<organism evidence="10 11">
    <name type="scientific">Mycolicibacterium hippocampi</name>
    <dbReference type="NCBI Taxonomy" id="659824"/>
    <lineage>
        <taxon>Bacteria</taxon>
        <taxon>Bacillati</taxon>
        <taxon>Actinomycetota</taxon>
        <taxon>Actinomycetes</taxon>
        <taxon>Mycobacteriales</taxon>
        <taxon>Mycobacteriaceae</taxon>
        <taxon>Mycolicibacterium</taxon>
    </lineage>
</organism>
<reference evidence="10 11" key="1">
    <citation type="submission" date="2020-05" db="EMBL/GenBank/DDBJ databases">
        <title>Draft genome sequence of Mycobacterium hippocampi DL, isolated from European seabass, Dicentrarchus labrax, reared in fish farms.</title>
        <authorList>
            <person name="Stathopoulou P."/>
            <person name="Asimakis E."/>
            <person name="Tzokas K."/>
            <person name="Batargias C."/>
            <person name="Tsiamis G."/>
        </authorList>
    </citation>
    <scope>NUCLEOTIDE SEQUENCE [LARGE SCALE GENOMIC DNA]</scope>
    <source>
        <strain evidence="10 11">DL</strain>
    </source>
</reference>
<dbReference type="GO" id="GO:0055085">
    <property type="term" value="P:transmembrane transport"/>
    <property type="evidence" value="ECO:0007669"/>
    <property type="project" value="InterPro"/>
</dbReference>
<evidence type="ECO:0000313" key="10">
    <source>
        <dbReference type="EMBL" id="NVN49288.1"/>
    </source>
</evidence>
<keyword evidence="3" id="KW-1003">Cell membrane</keyword>
<gene>
    <name evidence="10" type="ORF">HLY00_392</name>
</gene>
<dbReference type="PANTHER" id="PTHR43357:SF4">
    <property type="entry name" value="INNER MEMBRANE ABC TRANSPORTER PERMEASE PROTEIN YDCV"/>
    <property type="match status" value="1"/>
</dbReference>
<feature type="transmembrane region" description="Helical" evidence="8">
    <location>
        <begin position="548"/>
        <end position="569"/>
    </location>
</feature>
<evidence type="ECO:0000259" key="9">
    <source>
        <dbReference type="PROSITE" id="PS50928"/>
    </source>
</evidence>
<comment type="similarity">
    <text evidence="8">Belongs to the binding-protein-dependent transport system permease family.</text>
</comment>
<dbReference type="RefSeq" id="WP_178357679.1">
    <property type="nucleotide sequence ID" value="NZ_JABFYL010000014.1"/>
</dbReference>
<sequence length="580" mass="62047">MTTDTMVRRTRSGDAAVAAPSGPRQRAFQWAVLSVTGFIVLAPVLPVVWQSFLDAPLYDDGSFTLDNYAQLAVSGEVRTMLLNTIGFAFMTTALAVVLGLGVGFLVIRTDLPGRRVISAVFSWPLYTSALVLAFGWVIVYGPAGYVTSGIANLFGMRQGPGWLYTLPGMAVVAGIAEAPLVYMFATRSLQSFNPALEEAARTLGASPWRVIGTVALPLMRPAMLYSILLVFIAALESLSIPLILGKPSGIEMFASFLYMEGLVRPNPNYGLLAAASIALIAFAALLIWVQGRILGDKQRFVTVTGKATQPRRLALGALRWPIALSVGGFVLFASFIPIVGIVLRSMTQILSPFVPLGDSLTLGNFEQIFSTPSYMSSIQTSLIVALVGAAIAAALAATIGLVAYRSDFRLRKSLDFLSVTPRALPAIVVSIGVFWAMFMFPFMDPLRGTLWILVFAFIIRFLPLGIGLVVPAFIGVHRDLDNAARMAGASWLRATTAMTLRLSAPAVAGAYIVLFSHFLREYASAVYLISPGVNVIGTSMLQLWDQGIVGAVAAFAMIQIALGTVVVLIGKRLTGVKAHG</sequence>
<feature type="transmembrane region" description="Helical" evidence="8">
    <location>
        <begin position="424"/>
        <end position="443"/>
    </location>
</feature>
<comment type="subcellular location">
    <subcellularLocation>
        <location evidence="1">Cell inner membrane</location>
        <topology evidence="1">Multi-pass membrane protein</topology>
    </subcellularLocation>
    <subcellularLocation>
        <location evidence="8">Cell membrane</location>
        <topology evidence="8">Multi-pass membrane protein</topology>
    </subcellularLocation>
</comment>
<dbReference type="PROSITE" id="PS50928">
    <property type="entry name" value="ABC_TM1"/>
    <property type="match status" value="2"/>
</dbReference>
<evidence type="ECO:0000256" key="2">
    <source>
        <dbReference type="ARBA" id="ARBA00022448"/>
    </source>
</evidence>
<evidence type="ECO:0000256" key="4">
    <source>
        <dbReference type="ARBA" id="ARBA00022519"/>
    </source>
</evidence>
<evidence type="ECO:0000256" key="3">
    <source>
        <dbReference type="ARBA" id="ARBA00022475"/>
    </source>
</evidence>
<dbReference type="GO" id="GO:0005886">
    <property type="term" value="C:plasma membrane"/>
    <property type="evidence" value="ECO:0007669"/>
    <property type="project" value="UniProtKB-SubCell"/>
</dbReference>
<feature type="transmembrane region" description="Helical" evidence="8">
    <location>
        <begin position="85"/>
        <end position="107"/>
    </location>
</feature>
<feature type="transmembrane region" description="Helical" evidence="8">
    <location>
        <begin position="320"/>
        <end position="343"/>
    </location>
</feature>
<comment type="caution">
    <text evidence="10">The sequence shown here is derived from an EMBL/GenBank/DDBJ whole genome shotgun (WGS) entry which is preliminary data.</text>
</comment>
<evidence type="ECO:0000313" key="11">
    <source>
        <dbReference type="Proteomes" id="UP000570517"/>
    </source>
</evidence>
<keyword evidence="6 8" id="KW-1133">Transmembrane helix</keyword>
<dbReference type="Pfam" id="PF00528">
    <property type="entry name" value="BPD_transp_1"/>
    <property type="match status" value="2"/>
</dbReference>
<feature type="transmembrane region" description="Helical" evidence="8">
    <location>
        <begin position="119"/>
        <end position="141"/>
    </location>
</feature>
<feature type="transmembrane region" description="Helical" evidence="8">
    <location>
        <begin position="382"/>
        <end position="404"/>
    </location>
</feature>
<dbReference type="SUPFAM" id="SSF161098">
    <property type="entry name" value="MetI-like"/>
    <property type="match status" value="2"/>
</dbReference>
<feature type="domain" description="ABC transmembrane type-1" evidence="9">
    <location>
        <begin position="81"/>
        <end position="290"/>
    </location>
</feature>
<name>A0A850PG83_9MYCO</name>
<feature type="transmembrane region" description="Helical" evidence="8">
    <location>
        <begin position="269"/>
        <end position="289"/>
    </location>
</feature>